<dbReference type="RefSeq" id="WP_204653258.1">
    <property type="nucleotide sequence ID" value="NZ_JAFBFD010000007.1"/>
</dbReference>
<dbReference type="NCBIfam" id="TIGR01076">
    <property type="entry name" value="sortase_fam"/>
    <property type="match status" value="1"/>
</dbReference>
<evidence type="ECO:0000256" key="2">
    <source>
        <dbReference type="ARBA" id="ARBA00022801"/>
    </source>
</evidence>
<keyword evidence="2" id="KW-0378">Hydrolase</keyword>
<gene>
    <name evidence="4" type="ORF">ACFO5I_02350</name>
</gene>
<accession>A0ABV9MRM8</accession>
<dbReference type="InterPro" id="IPR005754">
    <property type="entry name" value="Sortase"/>
</dbReference>
<evidence type="ECO:0000256" key="3">
    <source>
        <dbReference type="ARBA" id="ARBA00022807"/>
    </source>
</evidence>
<dbReference type="SUPFAM" id="SSF63817">
    <property type="entry name" value="Sortase"/>
    <property type="match status" value="1"/>
</dbReference>
<keyword evidence="1" id="KW-0645">Protease</keyword>
<protein>
    <submittedName>
        <fullName evidence="4">Class A sortase</fullName>
    </submittedName>
</protein>
<dbReference type="InterPro" id="IPR042007">
    <property type="entry name" value="Sortase_A"/>
</dbReference>
<name>A0ABV9MRM8_9ENTE</name>
<dbReference type="Pfam" id="PF04203">
    <property type="entry name" value="Sortase"/>
    <property type="match status" value="1"/>
</dbReference>
<dbReference type="EMBL" id="JBHSGS010000011">
    <property type="protein sequence ID" value="MFC4718587.1"/>
    <property type="molecule type" value="Genomic_DNA"/>
</dbReference>
<evidence type="ECO:0000313" key="4">
    <source>
        <dbReference type="EMBL" id="MFC4718587.1"/>
    </source>
</evidence>
<dbReference type="Proteomes" id="UP001595969">
    <property type="component" value="Unassembled WGS sequence"/>
</dbReference>
<sequence length="236" mass="26248">MKKKRLKNILINLGLFLLLLLGLALVFNRQIKQFLMSKTSARYQIEQVTREQIEANKQVEATFDFAAVESASLEAVLQAQLSGKVLPVIGGIAVPSVEIQLPIFKGLGNEALLFGAGTFSPEQQMGQGNYALASHRIEQSTILFTRLEEVKMGDVIYLTDLDQIYVYETIESKRIEAYQVEVIEEVPDQTLVTLITCGEAAGITRWMVQGKLTETIPVDKATPAMLEAFSMTQQTF</sequence>
<dbReference type="InterPro" id="IPR023365">
    <property type="entry name" value="Sortase_dom-sf"/>
</dbReference>
<dbReference type="CDD" id="cd06165">
    <property type="entry name" value="Sortase_A"/>
    <property type="match status" value="1"/>
</dbReference>
<dbReference type="Gene3D" id="2.40.260.10">
    <property type="entry name" value="Sortase"/>
    <property type="match status" value="1"/>
</dbReference>
<evidence type="ECO:0000256" key="1">
    <source>
        <dbReference type="ARBA" id="ARBA00022670"/>
    </source>
</evidence>
<organism evidence="4 5">
    <name type="scientific">Enterococcus lemanii</name>
    <dbReference type="NCBI Taxonomy" id="1159752"/>
    <lineage>
        <taxon>Bacteria</taxon>
        <taxon>Bacillati</taxon>
        <taxon>Bacillota</taxon>
        <taxon>Bacilli</taxon>
        <taxon>Lactobacillales</taxon>
        <taxon>Enterococcaceae</taxon>
        <taxon>Enterococcus</taxon>
    </lineage>
</organism>
<proteinExistence type="predicted"/>
<comment type="caution">
    <text evidence="4">The sequence shown here is derived from an EMBL/GenBank/DDBJ whole genome shotgun (WGS) entry which is preliminary data.</text>
</comment>
<keyword evidence="5" id="KW-1185">Reference proteome</keyword>
<keyword evidence="3" id="KW-0788">Thiol protease</keyword>
<evidence type="ECO:0000313" key="5">
    <source>
        <dbReference type="Proteomes" id="UP001595969"/>
    </source>
</evidence>
<reference evidence="5" key="1">
    <citation type="journal article" date="2019" name="Int. J. Syst. Evol. Microbiol.">
        <title>The Global Catalogue of Microorganisms (GCM) 10K type strain sequencing project: providing services to taxonomists for standard genome sequencing and annotation.</title>
        <authorList>
            <consortium name="The Broad Institute Genomics Platform"/>
            <consortium name="The Broad Institute Genome Sequencing Center for Infectious Disease"/>
            <person name="Wu L."/>
            <person name="Ma J."/>
        </authorList>
    </citation>
    <scope>NUCLEOTIDE SEQUENCE [LARGE SCALE GENOMIC DNA]</scope>
    <source>
        <strain evidence="5">CGMCC 1.19032</strain>
    </source>
</reference>